<evidence type="ECO:0000256" key="1">
    <source>
        <dbReference type="SAM" id="SignalP"/>
    </source>
</evidence>
<feature type="signal peptide" evidence="1">
    <location>
        <begin position="1"/>
        <end position="20"/>
    </location>
</feature>
<comment type="caution">
    <text evidence="3">The sequence shown here is derived from an EMBL/GenBank/DDBJ whole genome shotgun (WGS) entry which is preliminary data.</text>
</comment>
<name>A0A1Z5KE53_FISSO</name>
<dbReference type="Proteomes" id="UP000198406">
    <property type="component" value="Unassembled WGS sequence"/>
</dbReference>
<evidence type="ECO:0000313" key="4">
    <source>
        <dbReference type="Proteomes" id="UP000198406"/>
    </source>
</evidence>
<proteinExistence type="predicted"/>
<organism evidence="3 4">
    <name type="scientific">Fistulifera solaris</name>
    <name type="common">Oleaginous diatom</name>
    <dbReference type="NCBI Taxonomy" id="1519565"/>
    <lineage>
        <taxon>Eukaryota</taxon>
        <taxon>Sar</taxon>
        <taxon>Stramenopiles</taxon>
        <taxon>Ochrophyta</taxon>
        <taxon>Bacillariophyta</taxon>
        <taxon>Bacillariophyceae</taxon>
        <taxon>Bacillariophycidae</taxon>
        <taxon>Naviculales</taxon>
        <taxon>Naviculaceae</taxon>
        <taxon>Fistulifera</taxon>
    </lineage>
</organism>
<accession>A0A1Z5KE53</accession>
<evidence type="ECO:0000259" key="2">
    <source>
        <dbReference type="PROSITE" id="PS51233"/>
    </source>
</evidence>
<gene>
    <name evidence="3" type="ORF">FisN_2Hh055</name>
</gene>
<protein>
    <recommendedName>
        <fullName evidence="2">VWFD domain-containing protein</fullName>
    </recommendedName>
</protein>
<reference evidence="3 4" key="1">
    <citation type="journal article" date="2015" name="Plant Cell">
        <title>Oil accumulation by the oleaginous diatom Fistulifera solaris as revealed by the genome and transcriptome.</title>
        <authorList>
            <person name="Tanaka T."/>
            <person name="Maeda Y."/>
            <person name="Veluchamy A."/>
            <person name="Tanaka M."/>
            <person name="Abida H."/>
            <person name="Marechal E."/>
            <person name="Bowler C."/>
            <person name="Muto M."/>
            <person name="Sunaga Y."/>
            <person name="Tanaka M."/>
            <person name="Yoshino T."/>
            <person name="Taniguchi T."/>
            <person name="Fukuda Y."/>
            <person name="Nemoto M."/>
            <person name="Matsumoto M."/>
            <person name="Wong P.S."/>
            <person name="Aburatani S."/>
            <person name="Fujibuchi W."/>
        </authorList>
    </citation>
    <scope>NUCLEOTIDE SEQUENCE [LARGE SCALE GENOMIC DNA]</scope>
    <source>
        <strain evidence="3 4">JPCC DA0580</strain>
    </source>
</reference>
<feature type="domain" description="VWFD" evidence="2">
    <location>
        <begin position="138"/>
        <end position="341"/>
    </location>
</feature>
<evidence type="ECO:0000313" key="3">
    <source>
        <dbReference type="EMBL" id="GAX24456.1"/>
    </source>
</evidence>
<dbReference type="InParanoid" id="A0A1Z5KE53"/>
<dbReference type="AlphaFoldDB" id="A0A1Z5KE53"/>
<feature type="chain" id="PRO_5012645052" description="VWFD domain-containing protein" evidence="1">
    <location>
        <begin position="21"/>
        <end position="789"/>
    </location>
</feature>
<dbReference type="InterPro" id="IPR001846">
    <property type="entry name" value="VWF_type-D"/>
</dbReference>
<sequence length="789" mass="85005">MKLSFGVFLLSALAPSAIHALKECDEDSTIPLCIAENGSCLDNKDGCCDGLACFGYNFFKKCQPPPSCLPEWYDCSSGMGCCDDLVCAETATGNAECQVQTVDTRLFDPGNSVTEPTLPPTKADEPDNMITLGKSNLEFAGSWGDPHVQTYDGLGFDCQAGGEFILMKSAVTRRQIQARFRFLPGVSGPGWAWSSIKGIVMQDEGPVPKVEISFPFKDTTFTGNSNTVDYGCKMLFFVDGVKREVADGTGSDDVVLEFSGSRINIVYPATGFKVEANVHYADNGCFFDMYGWVPDVDTFRGLWGDADGNPMNDWMDRDGKPLPVPADINARLRQDGYEYCVKNWCINEHESLFTFTEGVDYQDDIRHCELPFGNTLDQFLKDVSPEIKKACNDEITCIIDTALIGIQQATASNDGRAAAATTATCNNEFGMCTTDANCCAGFQCYSVGFTHQCLAQKPACFDEWNLCQSEADCCNGMSCISESDGPKQCRVVEKCYPEFRTCEMSDDCCDSLECKDMGGGNKQCRAIPKCVPEHETCALGECCEGTKCFQNQYTGMSTCKSTAVCQNQGQQCSEDFACCGGLTCVDDNGIKTCMDLPTCAATWQSCKFVGCCQDQVPQACVVTNGNSQCQPTCAANGGQCSADRKCCNGGYTCQNGTCQPEATCGLAYQSCASSNKCCDNTFSCEADGVCRPSFGNNYGMCGMLGCSDPKFACEAATKTCKPACGGDYQQCGAKDNCCANSGFECRNGQCQPKQLACGGNWQPCTVANGCCNAGYKCKQNGAAMQCVTW</sequence>
<dbReference type="OrthoDB" id="6051552at2759"/>
<dbReference type="PROSITE" id="PS51233">
    <property type="entry name" value="VWFD"/>
    <property type="match status" value="1"/>
</dbReference>
<dbReference type="EMBL" id="BDSP01000209">
    <property type="protein sequence ID" value="GAX24456.1"/>
    <property type="molecule type" value="Genomic_DNA"/>
</dbReference>
<keyword evidence="4" id="KW-1185">Reference proteome</keyword>
<keyword evidence="1" id="KW-0732">Signal</keyword>